<reference evidence="6" key="1">
    <citation type="journal article" date="2020" name="mSystems">
        <title>Genome- and Community-Level Interaction Insights into Carbon Utilization and Element Cycling Functions of Hydrothermarchaeota in Hydrothermal Sediment.</title>
        <authorList>
            <person name="Zhou Z."/>
            <person name="Liu Y."/>
            <person name="Xu W."/>
            <person name="Pan J."/>
            <person name="Luo Z.H."/>
            <person name="Li M."/>
        </authorList>
    </citation>
    <scope>NUCLEOTIDE SEQUENCE [LARGE SCALE GENOMIC DNA]</scope>
    <source>
        <strain evidence="6">SpSt-114</strain>
    </source>
</reference>
<comment type="similarity">
    <text evidence="2">Belongs to the histone deacetylase family.</text>
</comment>
<dbReference type="EMBL" id="DSAC01000041">
    <property type="protein sequence ID" value="HHO73657.1"/>
    <property type="molecule type" value="Genomic_DNA"/>
</dbReference>
<sequence>MVKHSAKLIASYSYRELRYTPNHPLRIPRVSLLLEFLKAMELLGDEEWVESKPAQWEELTLFHEEEYLLALQRADQEGRVSKEVRERFHIGTIENPVSPAMWRGSLLATGSSVQAVQLFLEGNLAFNPAGGMHHAYPSRANGFCFINDPAVAINYLKQKGYRKILYIDLDAHHCDGVQDGFYEDDEVFVLSLHQSPEYAFPFNRGFLEERGRGKGKGYNLNIPLPKGINDSEFLYALEKAIELVKDVFEPKVYVLQLGTDTLKEDYLSKFELSNWGFLRAFRLVRDVFGEGIYLGGGGYHPIALARAWALVWCELSQREIPKFLTPKAKEVLLKVDFEEFEEEDRSYMFERLLDEPREGEVRREVKDVLEKAKALVYS</sequence>
<dbReference type="InterPro" id="IPR023696">
    <property type="entry name" value="Ureohydrolase_dom_sf"/>
</dbReference>
<evidence type="ECO:0000256" key="1">
    <source>
        <dbReference type="ARBA" id="ARBA00005101"/>
    </source>
</evidence>
<evidence type="ECO:0000256" key="2">
    <source>
        <dbReference type="ARBA" id="ARBA00005947"/>
    </source>
</evidence>
<comment type="caution">
    <text evidence="6">The sequence shown here is derived from an EMBL/GenBank/DDBJ whole genome shotgun (WGS) entry which is preliminary data.</text>
</comment>
<dbReference type="PANTHER" id="PTHR10625:SF10">
    <property type="entry name" value="HISTONE DEACETYLASE HDAC1"/>
    <property type="match status" value="1"/>
</dbReference>
<accession>A0A7C5X2J8</accession>
<evidence type="ECO:0000259" key="5">
    <source>
        <dbReference type="Pfam" id="PF00850"/>
    </source>
</evidence>
<name>A0A7C5X2J8_9AQUI</name>
<dbReference type="CDD" id="cd09994">
    <property type="entry name" value="HDAC_AcuC_like"/>
    <property type="match status" value="1"/>
</dbReference>
<evidence type="ECO:0000256" key="3">
    <source>
        <dbReference type="ARBA" id="ARBA00020218"/>
    </source>
</evidence>
<dbReference type="SUPFAM" id="SSF52768">
    <property type="entry name" value="Arginase/deacetylase"/>
    <property type="match status" value="1"/>
</dbReference>
<dbReference type="AlphaFoldDB" id="A0A7C5X2J8"/>
<keyword evidence="4" id="KW-0006">Acetoin catabolism</keyword>
<dbReference type="InterPro" id="IPR023801">
    <property type="entry name" value="His_deacetylse_dom"/>
</dbReference>
<dbReference type="Gene3D" id="3.40.800.20">
    <property type="entry name" value="Histone deacetylase domain"/>
    <property type="match status" value="1"/>
</dbReference>
<dbReference type="GO" id="GO:0045150">
    <property type="term" value="P:acetoin catabolic process"/>
    <property type="evidence" value="ECO:0007669"/>
    <property type="project" value="UniProtKB-UniPathway"/>
</dbReference>
<dbReference type="InterPro" id="IPR003085">
    <property type="entry name" value="AcuC"/>
</dbReference>
<dbReference type="Pfam" id="PF00850">
    <property type="entry name" value="Hist_deacetyl"/>
    <property type="match status" value="1"/>
</dbReference>
<evidence type="ECO:0000313" key="6">
    <source>
        <dbReference type="EMBL" id="HHO73657.1"/>
    </source>
</evidence>
<dbReference type="UniPathway" id="UPA00040"/>
<comment type="pathway">
    <text evidence="1">Ketone degradation; acetoin degradation.</text>
</comment>
<feature type="domain" description="Histone deacetylase" evidence="5">
    <location>
        <begin position="23"/>
        <end position="314"/>
    </location>
</feature>
<gene>
    <name evidence="6" type="ORF">ENN04_03370</name>
</gene>
<dbReference type="InterPro" id="IPR037138">
    <property type="entry name" value="His_deacetylse_dom_sf"/>
</dbReference>
<organism evidence="6">
    <name type="scientific">Thermocrinis ruber</name>
    <dbReference type="NCBI Taxonomy" id="75906"/>
    <lineage>
        <taxon>Bacteria</taxon>
        <taxon>Pseudomonadati</taxon>
        <taxon>Aquificota</taxon>
        <taxon>Aquificia</taxon>
        <taxon>Aquificales</taxon>
        <taxon>Aquificaceae</taxon>
        <taxon>Thermocrinis</taxon>
    </lineage>
</organism>
<dbReference type="PANTHER" id="PTHR10625">
    <property type="entry name" value="HISTONE DEACETYLASE HDAC1-RELATED"/>
    <property type="match status" value="1"/>
</dbReference>
<proteinExistence type="inferred from homology"/>
<dbReference type="GO" id="GO:0004407">
    <property type="term" value="F:histone deacetylase activity"/>
    <property type="evidence" value="ECO:0007669"/>
    <property type="project" value="TreeGrafter"/>
</dbReference>
<protein>
    <recommendedName>
        <fullName evidence="3">Acetoin utilization protein AcuC</fullName>
    </recommendedName>
</protein>
<evidence type="ECO:0000256" key="4">
    <source>
        <dbReference type="ARBA" id="ARBA00022627"/>
    </source>
</evidence>
<dbReference type="GO" id="GO:0040029">
    <property type="term" value="P:epigenetic regulation of gene expression"/>
    <property type="evidence" value="ECO:0007669"/>
    <property type="project" value="TreeGrafter"/>
</dbReference>
<dbReference type="InterPro" id="IPR000286">
    <property type="entry name" value="HDACs"/>
</dbReference>
<dbReference type="PRINTS" id="PR01270">
    <property type="entry name" value="HDASUPER"/>
</dbReference>